<evidence type="ECO:0000313" key="4">
    <source>
        <dbReference type="Proteomes" id="UP000515220"/>
    </source>
</evidence>
<sequence>MPPKKDHGTLSIDACAGVAFRILDAEGREVGRGTSHWSQSRAPGLYAVQWLSATDSHETLVRVNTDATANAAYAPAIAELSEVGIAATLNKAPEIVHKLRPSGSKSDSSIAVVLVTGCDVNEADILRDLKLLNTQEEEIPGSDSHLSGIDSQRRETGRSFTVRPGRYLLTYRAMTGETLQQTVPALRGRQTMIFIEAAKGDVLLAEGKGFARIERAGIDPTRSVMISLGGDETELRIRERLRLTRVLLRDLTTGSGSLTQDFLDILDQPETDPLLKLVALLAVVSHCEADTNPSLDEPWEKGKAPQYQRWLSRADEWLCDLQAIKLPPDAAIARWQLDRLRYGKWLDDGASTISIPPMYSCAWRWASARSAEQPRAIRRYAAIRAATRSRSPTEPWLSWKASAAKAQPSPARSCDAECIEALAQSVAEKSRRLIGDASEPLVAADLIARAGPEAGMVAMHANTISRSVSSQTSLSSDLASALSVPGRTLLRYLASTDQQLTQLLATGLVTSKFGSDPQAAIFEFKDYSDKAYAVRPADIPPAPGIARRIEDEDDPQKGRFGGLASRQSYTARAEFSETNSRSWTRINTFVEGPALDGDEVLFYLHDSFPKNVRRERFRGGRASIAVTTWGGFTVGIWLPRQQIELELDLAQLPNAPKAIRTR</sequence>
<evidence type="ECO:0000313" key="3">
    <source>
        <dbReference type="EMBL" id="BCI68736.1"/>
    </source>
</evidence>
<dbReference type="RefSeq" id="WP_099349259.1">
    <property type="nucleotide sequence ID" value="NZ_AP023326.1"/>
</dbReference>
<accession>A0A6S6PPM7</accession>
<proteinExistence type="predicted"/>
<dbReference type="EMBL" id="AP023326">
    <property type="protein sequence ID" value="BCI68736.1"/>
    <property type="molecule type" value="Genomic_DNA"/>
</dbReference>
<reference evidence="3 4" key="1">
    <citation type="submission" date="2020-07" db="EMBL/GenBank/DDBJ databases">
        <title>Complete Genome Sequence of an acetic acid bacterium, Acetobacter aceti JCM20276.</title>
        <authorList>
            <person name="Hirose Y."/>
            <person name="Mihara H."/>
        </authorList>
    </citation>
    <scope>NUCLEOTIDE SEQUENCE [LARGE SCALE GENOMIC DNA]</scope>
    <source>
        <strain evidence="3 4">JCM20276</strain>
    </source>
</reference>
<name>A0A6S6PPM7_ACEAC</name>
<protein>
    <recommendedName>
        <fullName evidence="2">Prokaryotic YEATS domain-containing protein</fullName>
    </recommendedName>
</protein>
<feature type="region of interest" description="Disordered" evidence="1">
    <location>
        <begin position="543"/>
        <end position="562"/>
    </location>
</feature>
<dbReference type="InterPro" id="IPR046888">
    <property type="entry name" value="pYEATS"/>
</dbReference>
<dbReference type="Proteomes" id="UP000515220">
    <property type="component" value="Chromosome"/>
</dbReference>
<evidence type="ECO:0000256" key="1">
    <source>
        <dbReference type="SAM" id="MobiDB-lite"/>
    </source>
</evidence>
<feature type="domain" description="Prokaryotic YEATS" evidence="2">
    <location>
        <begin position="586"/>
        <end position="649"/>
    </location>
</feature>
<gene>
    <name evidence="3" type="ORF">AAJCM20276_33600</name>
</gene>
<organism evidence="3 4">
    <name type="scientific">Acetobacter aceti</name>
    <dbReference type="NCBI Taxonomy" id="435"/>
    <lineage>
        <taxon>Bacteria</taxon>
        <taxon>Pseudomonadati</taxon>
        <taxon>Pseudomonadota</taxon>
        <taxon>Alphaproteobacteria</taxon>
        <taxon>Acetobacterales</taxon>
        <taxon>Acetobacteraceae</taxon>
        <taxon>Acetobacter</taxon>
        <taxon>Acetobacter subgen. Acetobacter</taxon>
    </lineage>
</organism>
<dbReference type="Pfam" id="PF20305">
    <property type="entry name" value="pYEATS"/>
    <property type="match status" value="1"/>
</dbReference>
<dbReference type="AlphaFoldDB" id="A0A6S6PPM7"/>
<evidence type="ECO:0000259" key="2">
    <source>
        <dbReference type="Pfam" id="PF20305"/>
    </source>
</evidence>